<feature type="compositionally biased region" description="Polar residues" evidence="1">
    <location>
        <begin position="181"/>
        <end position="193"/>
    </location>
</feature>
<name>A0A3F3PWU3_9EURO</name>
<accession>A0A3F3PWU3</accession>
<keyword evidence="2" id="KW-0472">Membrane</keyword>
<dbReference type="AlphaFoldDB" id="A0A3F3PWU3"/>
<evidence type="ECO:0000313" key="4">
    <source>
        <dbReference type="Proteomes" id="UP000253729"/>
    </source>
</evidence>
<dbReference type="GeneID" id="38140257"/>
<proteinExistence type="predicted"/>
<evidence type="ECO:0000256" key="1">
    <source>
        <dbReference type="SAM" id="MobiDB-lite"/>
    </source>
</evidence>
<dbReference type="STRING" id="1341132.A0A3F3PWU3"/>
<keyword evidence="2" id="KW-1133">Transmembrane helix</keyword>
<dbReference type="RefSeq" id="XP_026624350.1">
    <property type="nucleotide sequence ID" value="XM_026771901.1"/>
</dbReference>
<organism evidence="3 4">
    <name type="scientific">Aspergillus welwitschiae</name>
    <dbReference type="NCBI Taxonomy" id="1341132"/>
    <lineage>
        <taxon>Eukaryota</taxon>
        <taxon>Fungi</taxon>
        <taxon>Dikarya</taxon>
        <taxon>Ascomycota</taxon>
        <taxon>Pezizomycotina</taxon>
        <taxon>Eurotiomycetes</taxon>
        <taxon>Eurotiomycetidae</taxon>
        <taxon>Eurotiales</taxon>
        <taxon>Aspergillaceae</taxon>
        <taxon>Aspergillus</taxon>
        <taxon>Aspergillus subgen. Circumdati</taxon>
    </lineage>
</organism>
<evidence type="ECO:0000256" key="2">
    <source>
        <dbReference type="SAM" id="Phobius"/>
    </source>
</evidence>
<feature type="transmembrane region" description="Helical" evidence="2">
    <location>
        <begin position="346"/>
        <end position="369"/>
    </location>
</feature>
<sequence length="383" mass="43813">MSGVTDDLPSNEKRWEAAMARMGLTGQTIHGAELNSASKIEYKQFLLLQVLWETRHIQDLPKILPEFNKWIVKAEEMLRDYKSWQTYCQEFSSQDMGEGNFTIARHYQLEVISTKDEVDPRSLATPIAHRTRARAFSRKLADMYLETPSKSKNISDFLDVEGLSLDTPEDTPAKPSPETPSPLQETSPPSKEQVSALYPPTRDEQIVNCALVIFMNALTVPFKLANNWTLHRKVFKATFGEASFEARTDGYLDDRQGNAQAIIEVKPVMRAKKLAAIRMQESAQMVAWVKNDGVKAYAVDKERFLASQDRHEIFLTVSQYDDEYIKFLEDKNHSNQSRPFVIMRQFGPWSTLNLAHMMNIAPILLAISLRANSQLRQKRELLI</sequence>
<gene>
    <name evidence="3" type="ORF">BDQ94DRAFT_172102</name>
</gene>
<evidence type="ECO:0000313" key="3">
    <source>
        <dbReference type="EMBL" id="RDH31328.1"/>
    </source>
</evidence>
<protein>
    <submittedName>
        <fullName evidence="3">Uncharacterized protein</fullName>
    </submittedName>
</protein>
<dbReference type="EMBL" id="KZ852055">
    <property type="protein sequence ID" value="RDH31328.1"/>
    <property type="molecule type" value="Genomic_DNA"/>
</dbReference>
<keyword evidence="4" id="KW-1185">Reference proteome</keyword>
<feature type="region of interest" description="Disordered" evidence="1">
    <location>
        <begin position="165"/>
        <end position="197"/>
    </location>
</feature>
<keyword evidence="2" id="KW-0812">Transmembrane</keyword>
<reference evidence="3 4" key="1">
    <citation type="submission" date="2018-07" db="EMBL/GenBank/DDBJ databases">
        <title>The genomes of Aspergillus section Nigri reveals drivers in fungal speciation.</title>
        <authorList>
            <consortium name="DOE Joint Genome Institute"/>
            <person name="Vesth T.C."/>
            <person name="Nybo J."/>
            <person name="Theobald S."/>
            <person name="Brandl J."/>
            <person name="Frisvad J.C."/>
            <person name="Nielsen K.F."/>
            <person name="Lyhne E.K."/>
            <person name="Kogle M.E."/>
            <person name="Kuo A."/>
            <person name="Riley R."/>
            <person name="Clum A."/>
            <person name="Nolan M."/>
            <person name="Lipzen A."/>
            <person name="Salamov A."/>
            <person name="Henrissat B."/>
            <person name="Wiebenga A."/>
            <person name="De vries R.P."/>
            <person name="Grigoriev I.V."/>
            <person name="Mortensen U.H."/>
            <person name="Andersen M.R."/>
            <person name="Baker S.E."/>
        </authorList>
    </citation>
    <scope>NUCLEOTIDE SEQUENCE [LARGE SCALE GENOMIC DNA]</scope>
    <source>
        <strain evidence="3 4">CBS 139.54b</strain>
    </source>
</reference>
<dbReference type="Proteomes" id="UP000253729">
    <property type="component" value="Unassembled WGS sequence"/>
</dbReference>